<dbReference type="PROSITE" id="PS50041">
    <property type="entry name" value="C_TYPE_LECTIN_2"/>
    <property type="match status" value="1"/>
</dbReference>
<feature type="domain" description="C-type lectin" evidence="4">
    <location>
        <begin position="38"/>
        <end position="154"/>
    </location>
</feature>
<keyword evidence="2" id="KW-0472">Membrane</keyword>
<keyword evidence="2" id="KW-1133">Transmembrane helix</keyword>
<proteinExistence type="predicted"/>
<dbReference type="OMA" id="PMENAVH"/>
<feature type="chain" id="PRO_5036490843" description="C-type lectin domain-containing protein" evidence="3">
    <location>
        <begin position="27"/>
        <end position="368"/>
    </location>
</feature>
<accession>A0A8W8JXX1</accession>
<feature type="region of interest" description="Disordered" evidence="1">
    <location>
        <begin position="162"/>
        <end position="267"/>
    </location>
</feature>
<protein>
    <recommendedName>
        <fullName evidence="4">C-type lectin domain-containing protein</fullName>
    </recommendedName>
</protein>
<evidence type="ECO:0000256" key="2">
    <source>
        <dbReference type="SAM" id="Phobius"/>
    </source>
</evidence>
<evidence type="ECO:0000259" key="4">
    <source>
        <dbReference type="PROSITE" id="PS50041"/>
    </source>
</evidence>
<dbReference type="AlphaFoldDB" id="A0A8W8JXX1"/>
<dbReference type="Gene3D" id="3.10.100.10">
    <property type="entry name" value="Mannose-Binding Protein A, subunit A"/>
    <property type="match status" value="1"/>
</dbReference>
<dbReference type="InterPro" id="IPR001304">
    <property type="entry name" value="C-type_lectin-like"/>
</dbReference>
<keyword evidence="3" id="KW-0732">Signal</keyword>
<name>A0A8W8JXX1_MAGGI</name>
<dbReference type="EnsemblMetazoa" id="G21554.1">
    <property type="protein sequence ID" value="G21554.1:cds"/>
    <property type="gene ID" value="G21554"/>
</dbReference>
<dbReference type="InterPro" id="IPR016187">
    <property type="entry name" value="CTDL_fold"/>
</dbReference>
<evidence type="ECO:0000256" key="3">
    <source>
        <dbReference type="SAM" id="SignalP"/>
    </source>
</evidence>
<feature type="transmembrane region" description="Helical" evidence="2">
    <location>
        <begin position="324"/>
        <end position="343"/>
    </location>
</feature>
<evidence type="ECO:0000313" key="6">
    <source>
        <dbReference type="Proteomes" id="UP000005408"/>
    </source>
</evidence>
<evidence type="ECO:0000313" key="5">
    <source>
        <dbReference type="EnsemblMetazoa" id="G21554.1:cds"/>
    </source>
</evidence>
<keyword evidence="2" id="KW-0812">Transmembrane</keyword>
<sequence length="368" mass="39445">MWLVLIFQTWILCCTFQHVMLTTCNGQIDSFVYQDGINSDVCYWLGTTTSNLTGAYAKCVSEGGYPALVADVSMDNAVDAFLTSKGLGSTEVYIGYDVDTTVTNYRLRTLSGQLQSYENFFSYNMNSATWHCVSMYSSAWFAEKCNEDYHFLCSNLSNILAPPTTTTPQTTTEYSSTTESTTYPSTSSPSSSSESTSTTTSPPTSSQSPSTTTFSSLSSQSTSTTTTSSTSSHSTSATTSPSTSSQSTSTTTSPSTTGTTTPSQGCACPTNCVPVSNTVTINSTEELNAKIAELKKEIEVEKSTLSSNIRKKTSADDPRPSAKTFGFIGVIIISVVLGGIVALDIPRLVIGLKGLKTNVFKFCKKFKK</sequence>
<dbReference type="Proteomes" id="UP000005408">
    <property type="component" value="Unassembled WGS sequence"/>
</dbReference>
<organism evidence="5 6">
    <name type="scientific">Magallana gigas</name>
    <name type="common">Pacific oyster</name>
    <name type="synonym">Crassostrea gigas</name>
    <dbReference type="NCBI Taxonomy" id="29159"/>
    <lineage>
        <taxon>Eukaryota</taxon>
        <taxon>Metazoa</taxon>
        <taxon>Spiralia</taxon>
        <taxon>Lophotrochozoa</taxon>
        <taxon>Mollusca</taxon>
        <taxon>Bivalvia</taxon>
        <taxon>Autobranchia</taxon>
        <taxon>Pteriomorphia</taxon>
        <taxon>Ostreida</taxon>
        <taxon>Ostreoidea</taxon>
        <taxon>Ostreidae</taxon>
        <taxon>Magallana</taxon>
    </lineage>
</organism>
<reference evidence="5" key="1">
    <citation type="submission" date="2022-08" db="UniProtKB">
        <authorList>
            <consortium name="EnsemblMetazoa"/>
        </authorList>
    </citation>
    <scope>IDENTIFICATION</scope>
    <source>
        <strain evidence="5">05x7-T-G4-1.051#20</strain>
    </source>
</reference>
<dbReference type="SUPFAM" id="SSF56436">
    <property type="entry name" value="C-type lectin-like"/>
    <property type="match status" value="1"/>
</dbReference>
<dbReference type="CDD" id="cd00037">
    <property type="entry name" value="CLECT"/>
    <property type="match status" value="1"/>
</dbReference>
<feature type="signal peptide" evidence="3">
    <location>
        <begin position="1"/>
        <end position="26"/>
    </location>
</feature>
<dbReference type="OrthoDB" id="6157674at2759"/>
<keyword evidence="6" id="KW-1185">Reference proteome</keyword>
<dbReference type="InterPro" id="IPR016186">
    <property type="entry name" value="C-type_lectin-like/link_sf"/>
</dbReference>
<evidence type="ECO:0000256" key="1">
    <source>
        <dbReference type="SAM" id="MobiDB-lite"/>
    </source>
</evidence>
<feature type="compositionally biased region" description="Low complexity" evidence="1">
    <location>
        <begin position="162"/>
        <end position="263"/>
    </location>
</feature>